<dbReference type="InterPro" id="IPR001254">
    <property type="entry name" value="Trypsin_dom"/>
</dbReference>
<dbReference type="FunFam" id="2.40.10.10:FF:000004">
    <property type="entry name" value="Tryptase gamma 1"/>
    <property type="match status" value="2"/>
</dbReference>
<dbReference type="SUPFAM" id="SSF50494">
    <property type="entry name" value="Trypsin-like serine proteases"/>
    <property type="match status" value="4"/>
</dbReference>
<organism evidence="5">
    <name type="scientific">Cyprideis torosa</name>
    <dbReference type="NCBI Taxonomy" id="163714"/>
    <lineage>
        <taxon>Eukaryota</taxon>
        <taxon>Metazoa</taxon>
        <taxon>Ecdysozoa</taxon>
        <taxon>Arthropoda</taxon>
        <taxon>Crustacea</taxon>
        <taxon>Oligostraca</taxon>
        <taxon>Ostracoda</taxon>
        <taxon>Podocopa</taxon>
        <taxon>Podocopida</taxon>
        <taxon>Cytherocopina</taxon>
        <taxon>Cytheroidea</taxon>
        <taxon>Cytherideidae</taxon>
        <taxon>Cyprideis</taxon>
    </lineage>
</organism>
<evidence type="ECO:0000313" key="5">
    <source>
        <dbReference type="EMBL" id="CAD7228727.1"/>
    </source>
</evidence>
<dbReference type="FunFam" id="2.40.10.10:FF:000060">
    <property type="entry name" value="Acrosin"/>
    <property type="match status" value="2"/>
</dbReference>
<accession>A0A7R8WBZ7</accession>
<evidence type="ECO:0000256" key="1">
    <source>
        <dbReference type="ARBA" id="ARBA00022670"/>
    </source>
</evidence>
<dbReference type="AlphaFoldDB" id="A0A7R8WBZ7"/>
<proteinExistence type="predicted"/>
<dbReference type="GO" id="GO:0004252">
    <property type="term" value="F:serine-type endopeptidase activity"/>
    <property type="evidence" value="ECO:0007669"/>
    <property type="project" value="InterPro"/>
</dbReference>
<keyword evidence="2" id="KW-0378">Hydrolase</keyword>
<keyword evidence="1" id="KW-0645">Protease</keyword>
<dbReference type="PANTHER" id="PTHR24252:SF8">
    <property type="entry name" value="ACROSIN"/>
    <property type="match status" value="1"/>
</dbReference>
<keyword evidence="3" id="KW-0720">Serine protease</keyword>
<dbReference type="SMART" id="SM00020">
    <property type="entry name" value="Tryp_SPc"/>
    <property type="match status" value="3"/>
</dbReference>
<dbReference type="Pfam" id="PF00089">
    <property type="entry name" value="Trypsin"/>
    <property type="match status" value="4"/>
</dbReference>
<dbReference type="CDD" id="cd00190">
    <property type="entry name" value="Tryp_SPc"/>
    <property type="match status" value="4"/>
</dbReference>
<dbReference type="PROSITE" id="PS50240">
    <property type="entry name" value="TRYPSIN_DOM"/>
    <property type="match status" value="3"/>
</dbReference>
<reference evidence="5" key="1">
    <citation type="submission" date="2020-11" db="EMBL/GenBank/DDBJ databases">
        <authorList>
            <person name="Tran Van P."/>
        </authorList>
    </citation>
    <scope>NUCLEOTIDE SEQUENCE</scope>
</reference>
<dbReference type="PROSITE" id="PS00134">
    <property type="entry name" value="TRYPSIN_HIS"/>
    <property type="match status" value="3"/>
</dbReference>
<dbReference type="OrthoDB" id="60866at2759"/>
<keyword evidence="4" id="KW-1015">Disulfide bond</keyword>
<dbReference type="Gene3D" id="2.40.10.10">
    <property type="entry name" value="Trypsin-like serine proteases"/>
    <property type="match status" value="4"/>
</dbReference>
<dbReference type="InterPro" id="IPR018114">
    <property type="entry name" value="TRYPSIN_HIS"/>
</dbReference>
<name>A0A7R8WBZ7_9CRUS</name>
<dbReference type="InterPro" id="IPR043504">
    <property type="entry name" value="Peptidase_S1_PA_chymotrypsin"/>
</dbReference>
<dbReference type="GO" id="GO:0006508">
    <property type="term" value="P:proteolysis"/>
    <property type="evidence" value="ECO:0007669"/>
    <property type="project" value="UniProtKB-KW"/>
</dbReference>
<evidence type="ECO:0000256" key="2">
    <source>
        <dbReference type="ARBA" id="ARBA00022801"/>
    </source>
</evidence>
<evidence type="ECO:0000256" key="4">
    <source>
        <dbReference type="ARBA" id="ARBA00023157"/>
    </source>
</evidence>
<sequence>MMCGIYKEPLKALNFANTTECGIYSDGDAERDSRIVGGVDARPGSFPYLVSIKYKPKNKHICGGTLISENFVLTAAHCLSYLNKTSEQLVVAGKNKFAVEVGEYSLKKDEPWSETKLVEEMILHPDYNHRSFQHDIALLKLSTPVEFKANWTEVGPACVCDPGEVTGDVTIAGWGRLEQVANTKECGIYSDGDAERDSRIVGGVDARPGSFPYLVSIKYKPKNKHICGGSLISENFVLTAAHCLSYLNKTSEQLVVAGKNQFAVEVGEYSLKEDEPWSETKLVEEIILHPDYNHRSFQHDIALLKLSTPVEFKANWTEVGPACVCNPGEVTGDVTIAGWGRLEQDGNPPDIIQTASIPIVQHGRCKRMMRLKGLRVSNTEICAGEKGRSVCKKVSDIVVRCAVHCLLFSVANTTDCGIQPDFNRNIRIVGGADARPGDFPYLVSITYTPLERHICGGTLISENYVLTAAHCLTFVDENAELEVVVGEHHLDEEEPWSEIKQVEQIIVHPDYNEKTFQHDIGLLKLSTPVEFGLNRTEIGVACLCEPDTPETGDMIVAGWGRLEEFANTTDCGIQPDFNRNIRIVGGADARPGDFPYLVSITYTPLERHICGGTLISENYVLTAAHCLTFVDENAELEVVVGEHHLDEEEPWSEIKQVEQIIVHPDYNEKTFQHDIGLLKLSTPVEFGLNRTE</sequence>
<dbReference type="InterPro" id="IPR009003">
    <property type="entry name" value="Peptidase_S1_PA"/>
</dbReference>
<dbReference type="EMBL" id="OB661671">
    <property type="protein sequence ID" value="CAD7228727.1"/>
    <property type="molecule type" value="Genomic_DNA"/>
</dbReference>
<evidence type="ECO:0000256" key="3">
    <source>
        <dbReference type="ARBA" id="ARBA00022825"/>
    </source>
</evidence>
<gene>
    <name evidence="5" type="ORF">CTOB1V02_LOCUS6605</name>
</gene>
<protein>
    <submittedName>
        <fullName evidence="5">Uncharacterized protein</fullName>
    </submittedName>
</protein>
<dbReference type="InterPro" id="IPR001314">
    <property type="entry name" value="Peptidase_S1A"/>
</dbReference>
<dbReference type="PRINTS" id="PR00722">
    <property type="entry name" value="CHYMOTRYPSIN"/>
</dbReference>
<dbReference type="PANTHER" id="PTHR24252">
    <property type="entry name" value="ACROSIN-RELATED"/>
    <property type="match status" value="1"/>
</dbReference>